<feature type="region of interest" description="Disordered" evidence="15">
    <location>
        <begin position="229"/>
        <end position="469"/>
    </location>
</feature>
<dbReference type="Pfam" id="PF00568">
    <property type="entry name" value="WH1"/>
    <property type="match status" value="1"/>
</dbReference>
<dbReference type="Proteomes" id="UP000054845">
    <property type="component" value="Unassembled WGS sequence"/>
</dbReference>
<evidence type="ECO:0000256" key="7">
    <source>
        <dbReference type="ARBA" id="ARBA00022553"/>
    </source>
</evidence>
<dbReference type="InterPro" id="IPR039056">
    <property type="entry name" value="SPEC"/>
</dbReference>
<dbReference type="CDD" id="cd01205">
    <property type="entry name" value="EVH1_WASP-like"/>
    <property type="match status" value="1"/>
</dbReference>
<protein>
    <submittedName>
        <fullName evidence="19">Actin regulatory protein (Wiskott-Aldrich syndrome protein)</fullName>
    </submittedName>
</protein>
<dbReference type="EMBL" id="CCYA01000318">
    <property type="protein sequence ID" value="CEH16679.1"/>
    <property type="molecule type" value="Genomic_DNA"/>
</dbReference>
<evidence type="ECO:0000256" key="6">
    <source>
        <dbReference type="ARBA" id="ARBA00022490"/>
    </source>
</evidence>
<dbReference type="GO" id="GO:0031267">
    <property type="term" value="F:small GTPase binding"/>
    <property type="evidence" value="ECO:0007669"/>
    <property type="project" value="InterPro"/>
</dbReference>
<comment type="similarity">
    <text evidence="4">Belongs to the CDC42SE/SPEC family.</text>
</comment>
<keyword evidence="5" id="KW-1003">Cell membrane</keyword>
<evidence type="ECO:0000259" key="16">
    <source>
        <dbReference type="PROSITE" id="PS50108"/>
    </source>
</evidence>
<dbReference type="PROSITE" id="PS51082">
    <property type="entry name" value="WH2"/>
    <property type="match status" value="1"/>
</dbReference>
<feature type="compositionally biased region" description="Pro residues" evidence="15">
    <location>
        <begin position="282"/>
        <end position="293"/>
    </location>
</feature>
<keyword evidence="7" id="KW-0597">Phosphoprotein</keyword>
<name>A0A0P1BJU8_9BASI</name>
<feature type="compositionally biased region" description="Acidic residues" evidence="15">
    <location>
        <begin position="457"/>
        <end position="469"/>
    </location>
</feature>
<dbReference type="OrthoDB" id="8963340at2759"/>
<dbReference type="CDD" id="cd00132">
    <property type="entry name" value="CRIB"/>
    <property type="match status" value="1"/>
</dbReference>
<feature type="domain" description="WH2" evidence="18">
    <location>
        <begin position="367"/>
        <end position="386"/>
    </location>
</feature>
<dbReference type="GO" id="GO:0007015">
    <property type="term" value="P:actin filament organization"/>
    <property type="evidence" value="ECO:0007669"/>
    <property type="project" value="InterPro"/>
</dbReference>
<keyword evidence="12" id="KW-0206">Cytoskeleton</keyword>
<dbReference type="GO" id="GO:0035023">
    <property type="term" value="P:regulation of Rho protein signal transduction"/>
    <property type="evidence" value="ECO:0007669"/>
    <property type="project" value="InterPro"/>
</dbReference>
<dbReference type="SUPFAM" id="SSF50729">
    <property type="entry name" value="PH domain-like"/>
    <property type="match status" value="1"/>
</dbReference>
<dbReference type="SMART" id="SM00285">
    <property type="entry name" value="PBD"/>
    <property type="match status" value="1"/>
</dbReference>
<feature type="domain" description="WH1" evidence="17">
    <location>
        <begin position="17"/>
        <end position="128"/>
    </location>
</feature>
<keyword evidence="9" id="KW-0133">Cell shape</keyword>
<dbReference type="GO" id="GO:0005856">
    <property type="term" value="C:cytoskeleton"/>
    <property type="evidence" value="ECO:0007669"/>
    <property type="project" value="UniProtKB-SubCell"/>
</dbReference>
<feature type="compositionally biased region" description="Pro residues" evidence="15">
    <location>
        <begin position="337"/>
        <end position="348"/>
    </location>
</feature>
<evidence type="ECO:0000256" key="4">
    <source>
        <dbReference type="ARBA" id="ARBA00005720"/>
    </source>
</evidence>
<dbReference type="SMART" id="SM00461">
    <property type="entry name" value="WH1"/>
    <property type="match status" value="1"/>
</dbReference>
<dbReference type="InterPro" id="IPR033927">
    <property type="entry name" value="WASPfam_EVH1"/>
</dbReference>
<dbReference type="STRING" id="401625.A0A0P1BJU8"/>
<evidence type="ECO:0000256" key="12">
    <source>
        <dbReference type="ARBA" id="ARBA00023212"/>
    </source>
</evidence>
<evidence type="ECO:0000313" key="20">
    <source>
        <dbReference type="Proteomes" id="UP000054845"/>
    </source>
</evidence>
<dbReference type="Gene3D" id="2.30.29.30">
    <property type="entry name" value="Pleckstrin-homology domain (PH domain)/Phosphotyrosine-binding domain (PTB)"/>
    <property type="match status" value="1"/>
</dbReference>
<keyword evidence="11" id="KW-0564">Palmitate</keyword>
<dbReference type="Gene3D" id="3.90.810.10">
    <property type="entry name" value="CRIB domain"/>
    <property type="match status" value="1"/>
</dbReference>
<dbReference type="GO" id="GO:0008360">
    <property type="term" value="P:regulation of cell shape"/>
    <property type="evidence" value="ECO:0007669"/>
    <property type="project" value="UniProtKB-KW"/>
</dbReference>
<feature type="compositionally biased region" description="Low complexity" evidence="15">
    <location>
        <begin position="349"/>
        <end position="364"/>
    </location>
</feature>
<feature type="compositionally biased region" description="Low complexity" evidence="15">
    <location>
        <begin position="137"/>
        <end position="157"/>
    </location>
</feature>
<keyword evidence="10" id="KW-0472">Membrane</keyword>
<evidence type="ECO:0000256" key="10">
    <source>
        <dbReference type="ARBA" id="ARBA00023136"/>
    </source>
</evidence>
<feature type="compositionally biased region" description="Gly residues" evidence="15">
    <location>
        <begin position="393"/>
        <end position="417"/>
    </location>
</feature>
<feature type="compositionally biased region" description="Pro residues" evidence="15">
    <location>
        <begin position="319"/>
        <end position="330"/>
    </location>
</feature>
<evidence type="ECO:0000256" key="8">
    <source>
        <dbReference type="ARBA" id="ARBA00022737"/>
    </source>
</evidence>
<keyword evidence="13" id="KW-0539">Nucleus</keyword>
<dbReference type="FunFam" id="3.90.810.10:FF:000010">
    <property type="entry name" value="Related to Neural Wiskott-Aldrich syndrome protein"/>
    <property type="match status" value="1"/>
</dbReference>
<dbReference type="InterPro" id="IPR003124">
    <property type="entry name" value="WH2_dom"/>
</dbReference>
<keyword evidence="8" id="KW-0677">Repeat</keyword>
<feature type="domain" description="CRIB" evidence="16">
    <location>
        <begin position="164"/>
        <end position="177"/>
    </location>
</feature>
<accession>A0A0P1BJU8</accession>
<feature type="compositionally biased region" description="Low complexity" evidence="15">
    <location>
        <begin position="271"/>
        <end position="281"/>
    </location>
</feature>
<evidence type="ECO:0000256" key="13">
    <source>
        <dbReference type="ARBA" id="ARBA00023242"/>
    </source>
</evidence>
<feature type="compositionally biased region" description="Pro residues" evidence="15">
    <location>
        <begin position="301"/>
        <end position="310"/>
    </location>
</feature>
<dbReference type="InterPro" id="IPR011993">
    <property type="entry name" value="PH-like_dom_sf"/>
</dbReference>
<evidence type="ECO:0000256" key="11">
    <source>
        <dbReference type="ARBA" id="ARBA00023139"/>
    </source>
</evidence>
<dbReference type="GO" id="GO:0003779">
    <property type="term" value="F:actin binding"/>
    <property type="evidence" value="ECO:0007669"/>
    <property type="project" value="InterPro"/>
</dbReference>
<dbReference type="PROSITE" id="PS50229">
    <property type="entry name" value="WH1"/>
    <property type="match status" value="1"/>
</dbReference>
<feature type="compositionally biased region" description="Low complexity" evidence="15">
    <location>
        <begin position="441"/>
        <end position="450"/>
    </location>
</feature>
<dbReference type="Pfam" id="PF00786">
    <property type="entry name" value="PBD"/>
    <property type="match status" value="1"/>
</dbReference>
<dbReference type="GO" id="GO:0005634">
    <property type="term" value="C:nucleus"/>
    <property type="evidence" value="ECO:0007669"/>
    <property type="project" value="UniProtKB-SubCell"/>
</dbReference>
<organism evidence="19 20">
    <name type="scientific">Ceraceosorus bombacis</name>
    <dbReference type="NCBI Taxonomy" id="401625"/>
    <lineage>
        <taxon>Eukaryota</taxon>
        <taxon>Fungi</taxon>
        <taxon>Dikarya</taxon>
        <taxon>Basidiomycota</taxon>
        <taxon>Ustilaginomycotina</taxon>
        <taxon>Exobasidiomycetes</taxon>
        <taxon>Ceraceosorales</taxon>
        <taxon>Ceraceosoraceae</taxon>
        <taxon>Ceraceosorus</taxon>
    </lineage>
</organism>
<evidence type="ECO:0000256" key="2">
    <source>
        <dbReference type="ARBA" id="ARBA00004193"/>
    </source>
</evidence>
<keyword evidence="6" id="KW-0963">Cytoplasm</keyword>
<evidence type="ECO:0000256" key="5">
    <source>
        <dbReference type="ARBA" id="ARBA00022475"/>
    </source>
</evidence>
<proteinExistence type="inferred from homology"/>
<dbReference type="PANTHER" id="PTHR13502:SF9">
    <property type="entry name" value="CRIB DOMAIN-CONTAINING PROTEIN"/>
    <property type="match status" value="1"/>
</dbReference>
<evidence type="ECO:0000256" key="14">
    <source>
        <dbReference type="ARBA" id="ARBA00023288"/>
    </source>
</evidence>
<evidence type="ECO:0000313" key="19">
    <source>
        <dbReference type="EMBL" id="CEH16679.1"/>
    </source>
</evidence>
<keyword evidence="14" id="KW-0449">Lipoprotein</keyword>
<evidence type="ECO:0000256" key="15">
    <source>
        <dbReference type="SAM" id="MobiDB-lite"/>
    </source>
</evidence>
<evidence type="ECO:0000256" key="9">
    <source>
        <dbReference type="ARBA" id="ARBA00022960"/>
    </source>
</evidence>
<evidence type="ECO:0000259" key="17">
    <source>
        <dbReference type="PROSITE" id="PS50229"/>
    </source>
</evidence>
<evidence type="ECO:0000259" key="18">
    <source>
        <dbReference type="PROSITE" id="PS51082"/>
    </source>
</evidence>
<comment type="subcellular location">
    <subcellularLocation>
        <location evidence="2">Cell membrane</location>
        <topology evidence="2">Lipid-anchor</topology>
    </subcellularLocation>
    <subcellularLocation>
        <location evidence="3">Cytoplasm</location>
        <location evidence="3">Cytoskeleton</location>
    </subcellularLocation>
    <subcellularLocation>
        <location evidence="1">Nucleus</location>
    </subcellularLocation>
</comment>
<evidence type="ECO:0000256" key="1">
    <source>
        <dbReference type="ARBA" id="ARBA00004123"/>
    </source>
</evidence>
<evidence type="ECO:0000256" key="3">
    <source>
        <dbReference type="ARBA" id="ARBA00004245"/>
    </source>
</evidence>
<keyword evidence="20" id="KW-1185">Reference proteome</keyword>
<feature type="region of interest" description="Disordered" evidence="15">
    <location>
        <begin position="137"/>
        <end position="161"/>
    </location>
</feature>
<dbReference type="GO" id="GO:0005886">
    <property type="term" value="C:plasma membrane"/>
    <property type="evidence" value="ECO:0007669"/>
    <property type="project" value="UniProtKB-SubCell"/>
</dbReference>
<dbReference type="AlphaFoldDB" id="A0A0P1BJU8"/>
<sequence length="469" mass="47592">MPSTITSSHKSLIKSTLPSSSFRILTATQARIYVAHPHPSTWTYAGLEGALALVVDKSRGGCAWKLIDLKGTRGVLWTHELYEPLSYHQDRAFFHSFPGDDFLIGFSFADEAEAGEVYKKIQNRHKYAKSAGASSLKSTSAGKKSKRGAASSSAGTGKLDKSMISAPSDFKHLAHMGFSSEKGFSSNNVDPTWGKLLEQLAGMGVSRADIEGNEGFIKDFVANRRGAAAATRSKGTAPALSSTKKKVAPPAPSRAPTSARKQPPPPPPAPRTSTRVAAPSASAPPPPPPPPPARSSAAASAPPPPPPPPARLGGSTAASPPPPPPPPPSGPSRSAGAPPPPPPPPLPPGSSSNSPAAPANLPAPQSGRSDLLASIQGKSVANLRKTSAPAERSGGGLGMGSVVGAAGIAGAGAGAGAGAAMTTTTTTREDSPAPAEDTNDLASALAAALSARKDNMGDDSEEDGSDEDW</sequence>
<dbReference type="InterPro" id="IPR000095">
    <property type="entry name" value="CRIB_dom"/>
</dbReference>
<dbReference type="InterPro" id="IPR036936">
    <property type="entry name" value="CRIB_dom_sf"/>
</dbReference>
<reference evidence="19 20" key="1">
    <citation type="submission" date="2014-09" db="EMBL/GenBank/DDBJ databases">
        <authorList>
            <person name="Magalhaes I.L.F."/>
            <person name="Oliveira U."/>
            <person name="Santos F.R."/>
            <person name="Vidigal T.H.D.A."/>
            <person name="Brescovit A.D."/>
            <person name="Santos A.J."/>
        </authorList>
    </citation>
    <scope>NUCLEOTIDE SEQUENCE [LARGE SCALE GENOMIC DNA]</scope>
</reference>
<dbReference type="InterPro" id="IPR000697">
    <property type="entry name" value="WH1/EVH1_dom"/>
</dbReference>
<dbReference type="SUPFAM" id="SSF47912">
    <property type="entry name" value="Wiscott-Aldrich syndrome protein, WASP, C-terminal domain"/>
    <property type="match status" value="1"/>
</dbReference>
<dbReference type="PROSITE" id="PS50108">
    <property type="entry name" value="CRIB"/>
    <property type="match status" value="1"/>
</dbReference>
<dbReference type="InterPro" id="IPR011026">
    <property type="entry name" value="WAS_C"/>
</dbReference>
<dbReference type="PANTHER" id="PTHR13502">
    <property type="entry name" value="CDC42 SMALL EFFECTOR PROTEIN HOMOLOG"/>
    <property type="match status" value="1"/>
</dbReference>